<feature type="chain" id="PRO_5013327093" evidence="2">
    <location>
        <begin position="24"/>
        <end position="106"/>
    </location>
</feature>
<evidence type="ECO:0000313" key="3">
    <source>
        <dbReference type="EMBL" id="ONI19631.1"/>
    </source>
</evidence>
<accession>A0A251Q718</accession>
<dbReference type="Proteomes" id="UP000006882">
    <property type="component" value="Chromosome G3"/>
</dbReference>
<name>A0A251Q718_PRUPE</name>
<proteinExistence type="predicted"/>
<organism evidence="3 4">
    <name type="scientific">Prunus persica</name>
    <name type="common">Peach</name>
    <name type="synonym">Amygdalus persica</name>
    <dbReference type="NCBI Taxonomy" id="3760"/>
    <lineage>
        <taxon>Eukaryota</taxon>
        <taxon>Viridiplantae</taxon>
        <taxon>Streptophyta</taxon>
        <taxon>Embryophyta</taxon>
        <taxon>Tracheophyta</taxon>
        <taxon>Spermatophyta</taxon>
        <taxon>Magnoliopsida</taxon>
        <taxon>eudicotyledons</taxon>
        <taxon>Gunneridae</taxon>
        <taxon>Pentapetalae</taxon>
        <taxon>rosids</taxon>
        <taxon>fabids</taxon>
        <taxon>Rosales</taxon>
        <taxon>Rosaceae</taxon>
        <taxon>Amygdaloideae</taxon>
        <taxon>Amygdaleae</taxon>
        <taxon>Prunus</taxon>
    </lineage>
</organism>
<gene>
    <name evidence="3" type="ORF">PRUPE_3G288300</name>
</gene>
<keyword evidence="2" id="KW-0732">Signal</keyword>
<dbReference type="Gramene" id="ONI19631">
    <property type="protein sequence ID" value="ONI19631"/>
    <property type="gene ID" value="PRUPE_3G288300"/>
</dbReference>
<evidence type="ECO:0000256" key="1">
    <source>
        <dbReference type="SAM" id="MobiDB-lite"/>
    </source>
</evidence>
<keyword evidence="4" id="KW-1185">Reference proteome</keyword>
<evidence type="ECO:0000313" key="4">
    <source>
        <dbReference type="Proteomes" id="UP000006882"/>
    </source>
</evidence>
<evidence type="ECO:0000256" key="2">
    <source>
        <dbReference type="SAM" id="SignalP"/>
    </source>
</evidence>
<protein>
    <submittedName>
        <fullName evidence="3">Uncharacterized protein</fullName>
    </submittedName>
</protein>
<sequence length="106" mass="12086">MSYNKSKIAILIVFVLLLEGVLMAHVRTKSELKQHSSRPSSSSGSVFFKIWNFNYRSSNQNSSGNGRNLKLKHRRFSNHGFFRSLPAADEEQKRITPNGANPLHNR</sequence>
<feature type="signal peptide" evidence="2">
    <location>
        <begin position="1"/>
        <end position="23"/>
    </location>
</feature>
<dbReference type="EMBL" id="CM007653">
    <property type="protein sequence ID" value="ONI19631.1"/>
    <property type="molecule type" value="Genomic_DNA"/>
</dbReference>
<feature type="region of interest" description="Disordered" evidence="1">
    <location>
        <begin position="83"/>
        <end position="106"/>
    </location>
</feature>
<dbReference type="AlphaFoldDB" id="A0A251Q718"/>
<reference evidence="3 4" key="1">
    <citation type="journal article" date="2013" name="Nat. Genet.">
        <title>The high-quality draft genome of peach (Prunus persica) identifies unique patterns of genetic diversity, domestication and genome evolution.</title>
        <authorList>
            <consortium name="International Peach Genome Initiative"/>
            <person name="Verde I."/>
            <person name="Abbott A.G."/>
            <person name="Scalabrin S."/>
            <person name="Jung S."/>
            <person name="Shu S."/>
            <person name="Marroni F."/>
            <person name="Zhebentyayeva T."/>
            <person name="Dettori M.T."/>
            <person name="Grimwood J."/>
            <person name="Cattonaro F."/>
            <person name="Zuccolo A."/>
            <person name="Rossini L."/>
            <person name="Jenkins J."/>
            <person name="Vendramin E."/>
            <person name="Meisel L.A."/>
            <person name="Decroocq V."/>
            <person name="Sosinski B."/>
            <person name="Prochnik S."/>
            <person name="Mitros T."/>
            <person name="Policriti A."/>
            <person name="Cipriani G."/>
            <person name="Dondini L."/>
            <person name="Ficklin S."/>
            <person name="Goodstein D.M."/>
            <person name="Xuan P."/>
            <person name="Del Fabbro C."/>
            <person name="Aramini V."/>
            <person name="Copetti D."/>
            <person name="Gonzalez S."/>
            <person name="Horner D.S."/>
            <person name="Falchi R."/>
            <person name="Lucas S."/>
            <person name="Mica E."/>
            <person name="Maldonado J."/>
            <person name="Lazzari B."/>
            <person name="Bielenberg D."/>
            <person name="Pirona R."/>
            <person name="Miculan M."/>
            <person name="Barakat A."/>
            <person name="Testolin R."/>
            <person name="Stella A."/>
            <person name="Tartarini S."/>
            <person name="Tonutti P."/>
            <person name="Arus P."/>
            <person name="Orellana A."/>
            <person name="Wells C."/>
            <person name="Main D."/>
            <person name="Vizzotto G."/>
            <person name="Silva H."/>
            <person name="Salamini F."/>
            <person name="Schmutz J."/>
            <person name="Morgante M."/>
            <person name="Rokhsar D.S."/>
        </authorList>
    </citation>
    <scope>NUCLEOTIDE SEQUENCE [LARGE SCALE GENOMIC DNA]</scope>
    <source>
        <strain evidence="4">cv. Nemared</strain>
    </source>
</reference>